<name>A0A084WTH1_ANOSI</name>
<reference evidence="3" key="2">
    <citation type="submission" date="2020-05" db="UniProtKB">
        <authorList>
            <consortium name="EnsemblMetazoa"/>
        </authorList>
    </citation>
    <scope>IDENTIFICATION</scope>
</reference>
<evidence type="ECO:0000313" key="2">
    <source>
        <dbReference type="EMBL" id="KFB53515.1"/>
    </source>
</evidence>
<keyword evidence="4" id="KW-1185">Reference proteome</keyword>
<accession>A0A084WTH1</accession>
<proteinExistence type="predicted"/>
<dbReference type="VEuPathDB" id="VectorBase:ASIC021743"/>
<feature type="compositionally biased region" description="Polar residues" evidence="1">
    <location>
        <begin position="1"/>
        <end position="11"/>
    </location>
</feature>
<dbReference type="EnsemblMetazoa" id="ASIC021743-RA">
    <property type="protein sequence ID" value="ASIC021743-PA"/>
    <property type="gene ID" value="ASIC021743"/>
</dbReference>
<organism evidence="2">
    <name type="scientific">Anopheles sinensis</name>
    <name type="common">Mosquito</name>
    <dbReference type="NCBI Taxonomy" id="74873"/>
    <lineage>
        <taxon>Eukaryota</taxon>
        <taxon>Metazoa</taxon>
        <taxon>Ecdysozoa</taxon>
        <taxon>Arthropoda</taxon>
        <taxon>Hexapoda</taxon>
        <taxon>Insecta</taxon>
        <taxon>Pterygota</taxon>
        <taxon>Neoptera</taxon>
        <taxon>Endopterygota</taxon>
        <taxon>Diptera</taxon>
        <taxon>Nematocera</taxon>
        <taxon>Culicoidea</taxon>
        <taxon>Culicidae</taxon>
        <taxon>Anophelinae</taxon>
        <taxon>Anopheles</taxon>
    </lineage>
</organism>
<evidence type="ECO:0000313" key="3">
    <source>
        <dbReference type="EnsemblMetazoa" id="ASIC021743-PA"/>
    </source>
</evidence>
<dbReference type="Proteomes" id="UP000030765">
    <property type="component" value="Unassembled WGS sequence"/>
</dbReference>
<feature type="compositionally biased region" description="Basic and acidic residues" evidence="1">
    <location>
        <begin position="17"/>
        <end position="34"/>
    </location>
</feature>
<dbReference type="EMBL" id="ATLV01026892">
    <property type="status" value="NOT_ANNOTATED_CDS"/>
    <property type="molecule type" value="Genomic_DNA"/>
</dbReference>
<gene>
    <name evidence="2" type="ORF">ZHAS_00021743</name>
</gene>
<reference evidence="2 4" key="1">
    <citation type="journal article" date="2014" name="BMC Genomics">
        <title>Genome sequence of Anopheles sinensis provides insight into genetics basis of mosquito competence for malaria parasites.</title>
        <authorList>
            <person name="Zhou D."/>
            <person name="Zhang D."/>
            <person name="Ding G."/>
            <person name="Shi L."/>
            <person name="Hou Q."/>
            <person name="Ye Y."/>
            <person name="Xu Y."/>
            <person name="Zhou H."/>
            <person name="Xiong C."/>
            <person name="Li S."/>
            <person name="Yu J."/>
            <person name="Hong S."/>
            <person name="Yu X."/>
            <person name="Zou P."/>
            <person name="Chen C."/>
            <person name="Chang X."/>
            <person name="Wang W."/>
            <person name="Lv Y."/>
            <person name="Sun Y."/>
            <person name="Ma L."/>
            <person name="Shen B."/>
            <person name="Zhu C."/>
        </authorList>
    </citation>
    <scope>NUCLEOTIDE SEQUENCE [LARGE SCALE GENOMIC DNA]</scope>
</reference>
<evidence type="ECO:0000313" key="4">
    <source>
        <dbReference type="Proteomes" id="UP000030765"/>
    </source>
</evidence>
<dbReference type="EMBL" id="KE525420">
    <property type="protein sequence ID" value="KFB53515.1"/>
    <property type="molecule type" value="Genomic_DNA"/>
</dbReference>
<protein>
    <submittedName>
        <fullName evidence="2 3">2-dehydropantoate 2-reductase</fullName>
    </submittedName>
</protein>
<evidence type="ECO:0000256" key="1">
    <source>
        <dbReference type="SAM" id="MobiDB-lite"/>
    </source>
</evidence>
<dbReference type="AlphaFoldDB" id="A0A084WTH1"/>
<feature type="region of interest" description="Disordered" evidence="1">
    <location>
        <begin position="1"/>
        <end position="97"/>
    </location>
</feature>
<sequence>MSAKATETSRATLDFRGTARAEPKPRAGRGEQKQLRSSRQPRWTFLPSAKHYRSSNRRTIDPSGGEFEKKTVTPHRHRQSILAPSTPPGLHASHEPVPIGEALGCSRITVTSTVVVASRRSEAPDYRALRD</sequence>